<dbReference type="RefSeq" id="WP_072880237.1">
    <property type="nucleotide sequence ID" value="NZ_FQVT01000008.1"/>
</dbReference>
<keyword evidence="2" id="KW-1185">Reference proteome</keyword>
<sequence length="98" mass="11609">MRKLEITLTEEQYQHIQQEIKYGGRTMLEEETLGGFEITLHVGVPNIYTYLEMNYTNLILKCRTENEVAFLFYDAAIDLHSHSYGNYEQENRAENERV</sequence>
<gene>
    <name evidence="1" type="ORF">SAMN05444483_10897</name>
</gene>
<dbReference type="AlphaFoldDB" id="A0A1M5IR33"/>
<protein>
    <submittedName>
        <fullName evidence="1">Uncharacterized protein</fullName>
    </submittedName>
</protein>
<dbReference type="OrthoDB" id="1365714at2"/>
<accession>A0A1M5IR33</accession>
<name>A0A1M5IR33_SALEC</name>
<evidence type="ECO:0000313" key="1">
    <source>
        <dbReference type="EMBL" id="SHG30777.1"/>
    </source>
</evidence>
<dbReference type="Proteomes" id="UP000183945">
    <property type="component" value="Unassembled WGS sequence"/>
</dbReference>
<dbReference type="EMBL" id="FQVT01000008">
    <property type="protein sequence ID" value="SHG30777.1"/>
    <property type="molecule type" value="Genomic_DNA"/>
</dbReference>
<reference evidence="2" key="1">
    <citation type="submission" date="2016-11" db="EMBL/GenBank/DDBJ databases">
        <authorList>
            <person name="Varghese N."/>
            <person name="Submissions S."/>
        </authorList>
    </citation>
    <scope>NUCLEOTIDE SEQUENCE [LARGE SCALE GENOMIC DNA]</scope>
    <source>
        <strain evidence="2">DSM 24579</strain>
    </source>
</reference>
<evidence type="ECO:0000313" key="2">
    <source>
        <dbReference type="Proteomes" id="UP000183945"/>
    </source>
</evidence>
<proteinExistence type="predicted"/>
<organism evidence="1 2">
    <name type="scientific">Salegentibacter echinorum</name>
    <dbReference type="NCBI Taxonomy" id="1073325"/>
    <lineage>
        <taxon>Bacteria</taxon>
        <taxon>Pseudomonadati</taxon>
        <taxon>Bacteroidota</taxon>
        <taxon>Flavobacteriia</taxon>
        <taxon>Flavobacteriales</taxon>
        <taxon>Flavobacteriaceae</taxon>
        <taxon>Salegentibacter</taxon>
    </lineage>
</organism>
<dbReference type="STRING" id="1073325.SAMN05444483_10897"/>